<dbReference type="EMBL" id="JAQGDS010000011">
    <property type="protein sequence ID" value="KAJ6257234.1"/>
    <property type="molecule type" value="Genomic_DNA"/>
</dbReference>
<gene>
    <name evidence="2" type="ORF">Dda_8122</name>
</gene>
<reference evidence="2" key="1">
    <citation type="submission" date="2023-01" db="EMBL/GenBank/DDBJ databases">
        <title>The chitinases involved in constricting ring structure development in the nematode-trapping fungus Drechslerella dactyloides.</title>
        <authorList>
            <person name="Wang R."/>
            <person name="Zhang L."/>
            <person name="Tang P."/>
            <person name="Li S."/>
            <person name="Liang L."/>
        </authorList>
    </citation>
    <scope>NUCLEOTIDE SEQUENCE</scope>
    <source>
        <strain evidence="2">YMF1.00031</strain>
    </source>
</reference>
<name>A0AAD6IRJ7_DREDA</name>
<evidence type="ECO:0000313" key="3">
    <source>
        <dbReference type="Proteomes" id="UP001221413"/>
    </source>
</evidence>
<feature type="region of interest" description="Disordered" evidence="1">
    <location>
        <begin position="1"/>
        <end position="77"/>
    </location>
</feature>
<protein>
    <submittedName>
        <fullName evidence="2">Uncharacterized protein</fullName>
    </submittedName>
</protein>
<keyword evidence="3" id="KW-1185">Reference proteome</keyword>
<accession>A0AAD6IRJ7</accession>
<feature type="compositionally biased region" description="Basic and acidic residues" evidence="1">
    <location>
        <begin position="30"/>
        <end position="52"/>
    </location>
</feature>
<sequence>MEAKLSDYNNVNGEKSVSIGRKTAIAKASCPDERAAVGKASRRERLELADRKGGRRSNGKHPGSGRDARDDGTDTSD</sequence>
<dbReference type="Proteomes" id="UP001221413">
    <property type="component" value="Unassembled WGS sequence"/>
</dbReference>
<proteinExistence type="predicted"/>
<evidence type="ECO:0000313" key="2">
    <source>
        <dbReference type="EMBL" id="KAJ6257234.1"/>
    </source>
</evidence>
<organism evidence="2 3">
    <name type="scientific">Drechslerella dactyloides</name>
    <name type="common">Nematode-trapping fungus</name>
    <name type="synonym">Arthrobotrys dactyloides</name>
    <dbReference type="NCBI Taxonomy" id="74499"/>
    <lineage>
        <taxon>Eukaryota</taxon>
        <taxon>Fungi</taxon>
        <taxon>Dikarya</taxon>
        <taxon>Ascomycota</taxon>
        <taxon>Pezizomycotina</taxon>
        <taxon>Orbiliomycetes</taxon>
        <taxon>Orbiliales</taxon>
        <taxon>Orbiliaceae</taxon>
        <taxon>Drechslerella</taxon>
    </lineage>
</organism>
<comment type="caution">
    <text evidence="2">The sequence shown here is derived from an EMBL/GenBank/DDBJ whole genome shotgun (WGS) entry which is preliminary data.</text>
</comment>
<dbReference type="AlphaFoldDB" id="A0AAD6IRJ7"/>
<feature type="compositionally biased region" description="Basic and acidic residues" evidence="1">
    <location>
        <begin position="64"/>
        <end position="77"/>
    </location>
</feature>
<evidence type="ECO:0000256" key="1">
    <source>
        <dbReference type="SAM" id="MobiDB-lite"/>
    </source>
</evidence>